<organism evidence="2">
    <name type="scientific">Rhipicephalus appendiculatus</name>
    <name type="common">Brown ear tick</name>
    <dbReference type="NCBI Taxonomy" id="34631"/>
    <lineage>
        <taxon>Eukaryota</taxon>
        <taxon>Metazoa</taxon>
        <taxon>Ecdysozoa</taxon>
        <taxon>Arthropoda</taxon>
        <taxon>Chelicerata</taxon>
        <taxon>Arachnida</taxon>
        <taxon>Acari</taxon>
        <taxon>Parasitiformes</taxon>
        <taxon>Ixodida</taxon>
        <taxon>Ixodoidea</taxon>
        <taxon>Ixodidae</taxon>
        <taxon>Rhipicephalinae</taxon>
        <taxon>Rhipicephalus</taxon>
        <taxon>Rhipicephalus</taxon>
    </lineage>
</organism>
<name>A0A131YDA2_RHIAP</name>
<protein>
    <recommendedName>
        <fullName evidence="3">Secreted protein</fullName>
    </recommendedName>
</protein>
<reference evidence="2" key="1">
    <citation type="journal article" date="2016" name="Ticks Tick Borne Dis.">
        <title>De novo assembly and annotation of the salivary gland transcriptome of Rhipicephalus appendiculatus male and female ticks during blood feeding.</title>
        <authorList>
            <person name="de Castro M.H."/>
            <person name="de Klerk D."/>
            <person name="Pienaar R."/>
            <person name="Latif A.A."/>
            <person name="Rees D.J."/>
            <person name="Mans B.J."/>
        </authorList>
    </citation>
    <scope>NUCLEOTIDE SEQUENCE</scope>
    <source>
        <tissue evidence="2">Salivary glands</tissue>
    </source>
</reference>
<feature type="chain" id="PRO_5007284755" description="Secreted protein" evidence="1">
    <location>
        <begin position="22"/>
        <end position="102"/>
    </location>
</feature>
<proteinExistence type="predicted"/>
<dbReference type="EMBL" id="GEDV01011253">
    <property type="protein sequence ID" value="JAP77304.1"/>
    <property type="molecule type" value="Transcribed_RNA"/>
</dbReference>
<dbReference type="AlphaFoldDB" id="A0A131YDA2"/>
<feature type="signal peptide" evidence="1">
    <location>
        <begin position="1"/>
        <end position="21"/>
    </location>
</feature>
<evidence type="ECO:0000313" key="2">
    <source>
        <dbReference type="EMBL" id="JAP77304.1"/>
    </source>
</evidence>
<evidence type="ECO:0000256" key="1">
    <source>
        <dbReference type="SAM" id="SignalP"/>
    </source>
</evidence>
<evidence type="ECO:0008006" key="3">
    <source>
        <dbReference type="Google" id="ProtNLM"/>
    </source>
</evidence>
<sequence length="102" mass="11664">MLNKMLARILIVTFMACYTHIKNTETISIVLLQTRCVCYSRMQHAHIQPFVKRGNSATSVKHFIGAKKENKLTRCSDTGCFLLFSHLLLFSIGKQSIQTKMQ</sequence>
<accession>A0A131YDA2</accession>
<keyword evidence="1" id="KW-0732">Signal</keyword>